<dbReference type="GO" id="GO:0016020">
    <property type="term" value="C:membrane"/>
    <property type="evidence" value="ECO:0007669"/>
    <property type="project" value="UniProtKB-SubCell"/>
</dbReference>
<evidence type="ECO:0000256" key="5">
    <source>
        <dbReference type="ARBA" id="ARBA00023136"/>
    </source>
</evidence>
<evidence type="ECO:0000259" key="7">
    <source>
        <dbReference type="Pfam" id="PF04116"/>
    </source>
</evidence>
<gene>
    <name evidence="9" type="ORF">F8388_001683</name>
</gene>
<dbReference type="InterPro" id="IPR021940">
    <property type="entry name" value="CER1-like_C"/>
</dbReference>
<dbReference type="AlphaFoldDB" id="A0A7J6HJ54"/>
<feature type="transmembrane region" description="Helical" evidence="6">
    <location>
        <begin position="160"/>
        <end position="191"/>
    </location>
</feature>
<sequence>MASGVGILSDWPWKPLGNFKYLLLAPWAMKSTYMFVTKKDPMERDFSTFLIFPFLLLRMAHNQICISLSLVIEQPKETTESLTRALTLIKDDQILFTAILHYLAAYILPNGRNIAIWRTDGVIITIVLHAFVVEFLYYWLHRALHHHYLYSPVTHPFAELLAYIFLFSIPPATTTVTGIGSQAAIFGYMIYIDFMNNLGHCNFEFIPKWFFSVFPPLKYLMYTPSFHSLHHTQFRTNYSLFMPMYDYIYGTVDKSLEDLYQVSLKRKEELPNVVYLTHMTTPDSIYYMQIGFAGLASKPHSSSNSKWYLWLMWPLTTLSTLMIGIYGRTFVVESHRFHKLTLQTWAIPKYKIQIYVKRYPELKVKVVDGSSLAVSVVLNSIPKGTTQVLLTGNLTKVAYAVALTLCQKGIQVASSKEEEYKKLKKSSINMSNNSTTNECLVFSQSYSEKIWLVGDGLSKEEQVKARKGTIFIPFSQFPPKPFRKDCFYHYTPAMHTPSTLQNLHSCENWLPRRVMSAWRIAGIVHGLEGWNEHECGFHTITDIHKVWEATLRHGFHPLPISHLKF</sequence>
<accession>A0A7J6HJ54</accession>
<comment type="similarity">
    <text evidence="2">Belongs to the sterol desaturase family.</text>
</comment>
<evidence type="ECO:0000256" key="2">
    <source>
        <dbReference type="ARBA" id="ARBA00009324"/>
    </source>
</evidence>
<dbReference type="Pfam" id="PF12076">
    <property type="entry name" value="CER1-like_C"/>
    <property type="match status" value="1"/>
</dbReference>
<dbReference type="EMBL" id="JAATIP010000007">
    <property type="protein sequence ID" value="KAF4395296.1"/>
    <property type="molecule type" value="Genomic_DNA"/>
</dbReference>
<reference evidence="9 10" key="1">
    <citation type="journal article" date="2020" name="bioRxiv">
        <title>Sequence and annotation of 42 cannabis genomes reveals extensive copy number variation in cannabinoid synthesis and pathogen resistance genes.</title>
        <authorList>
            <person name="Mckernan K.J."/>
            <person name="Helbert Y."/>
            <person name="Kane L.T."/>
            <person name="Ebling H."/>
            <person name="Zhang L."/>
            <person name="Liu B."/>
            <person name="Eaton Z."/>
            <person name="Mclaughlin S."/>
            <person name="Kingan S."/>
            <person name="Baybayan P."/>
            <person name="Concepcion G."/>
            <person name="Jordan M."/>
            <person name="Riva A."/>
            <person name="Barbazuk W."/>
            <person name="Harkins T."/>
        </authorList>
    </citation>
    <scope>NUCLEOTIDE SEQUENCE [LARGE SCALE GENOMIC DNA]</scope>
    <source>
        <strain evidence="10">cv. Jamaican Lion 4</strain>
        <tissue evidence="9">Leaf</tissue>
    </source>
</reference>
<name>A0A7J6HJ54_CANSA</name>
<feature type="domain" description="Very-long-chain aldehyde decarbonylase CER1-like C-terminal" evidence="8">
    <location>
        <begin position="388"/>
        <end position="557"/>
    </location>
</feature>
<keyword evidence="4 6" id="KW-1133">Transmembrane helix</keyword>
<protein>
    <submittedName>
        <fullName evidence="9">Uncharacterized protein</fullName>
    </submittedName>
</protein>
<comment type="subcellular location">
    <subcellularLocation>
        <location evidence="1">Membrane</location>
        <topology evidence="1">Multi-pass membrane protein</topology>
    </subcellularLocation>
</comment>
<evidence type="ECO:0000256" key="4">
    <source>
        <dbReference type="ARBA" id="ARBA00022989"/>
    </source>
</evidence>
<evidence type="ECO:0000313" key="9">
    <source>
        <dbReference type="EMBL" id="KAF4395296.1"/>
    </source>
</evidence>
<keyword evidence="3 6" id="KW-0812">Transmembrane</keyword>
<evidence type="ECO:0000313" key="10">
    <source>
        <dbReference type="Proteomes" id="UP000525078"/>
    </source>
</evidence>
<dbReference type="GO" id="GO:0005506">
    <property type="term" value="F:iron ion binding"/>
    <property type="evidence" value="ECO:0007669"/>
    <property type="project" value="InterPro"/>
</dbReference>
<proteinExistence type="inferred from homology"/>
<dbReference type="GO" id="GO:0008610">
    <property type="term" value="P:lipid biosynthetic process"/>
    <property type="evidence" value="ECO:0007669"/>
    <property type="project" value="InterPro"/>
</dbReference>
<feature type="transmembrane region" description="Helical" evidence="6">
    <location>
        <begin position="92"/>
        <end position="109"/>
    </location>
</feature>
<feature type="transmembrane region" description="Helical" evidence="6">
    <location>
        <begin position="307"/>
        <end position="327"/>
    </location>
</feature>
<feature type="domain" description="Fatty acid hydroxylase" evidence="7">
    <location>
        <begin position="127"/>
        <end position="251"/>
    </location>
</feature>
<dbReference type="InterPro" id="IPR050307">
    <property type="entry name" value="Sterol_Desaturase_Related"/>
</dbReference>
<evidence type="ECO:0000256" key="1">
    <source>
        <dbReference type="ARBA" id="ARBA00004141"/>
    </source>
</evidence>
<dbReference type="PANTHER" id="PTHR11863">
    <property type="entry name" value="STEROL DESATURASE"/>
    <property type="match status" value="1"/>
</dbReference>
<dbReference type="GO" id="GO:0016491">
    <property type="term" value="F:oxidoreductase activity"/>
    <property type="evidence" value="ECO:0007669"/>
    <property type="project" value="InterPro"/>
</dbReference>
<keyword evidence="5 6" id="KW-0472">Membrane</keyword>
<dbReference type="Proteomes" id="UP000525078">
    <property type="component" value="Unassembled WGS sequence"/>
</dbReference>
<dbReference type="InterPro" id="IPR006694">
    <property type="entry name" value="Fatty_acid_hydroxylase"/>
</dbReference>
<organism evidence="9 10">
    <name type="scientific">Cannabis sativa</name>
    <name type="common">Hemp</name>
    <name type="synonym">Marijuana</name>
    <dbReference type="NCBI Taxonomy" id="3483"/>
    <lineage>
        <taxon>Eukaryota</taxon>
        <taxon>Viridiplantae</taxon>
        <taxon>Streptophyta</taxon>
        <taxon>Embryophyta</taxon>
        <taxon>Tracheophyta</taxon>
        <taxon>Spermatophyta</taxon>
        <taxon>Magnoliopsida</taxon>
        <taxon>eudicotyledons</taxon>
        <taxon>Gunneridae</taxon>
        <taxon>Pentapetalae</taxon>
        <taxon>rosids</taxon>
        <taxon>fabids</taxon>
        <taxon>Rosales</taxon>
        <taxon>Cannabaceae</taxon>
        <taxon>Cannabis</taxon>
    </lineage>
</organism>
<evidence type="ECO:0000256" key="6">
    <source>
        <dbReference type="SAM" id="Phobius"/>
    </source>
</evidence>
<feature type="transmembrane region" description="Helical" evidence="6">
    <location>
        <begin position="121"/>
        <end position="140"/>
    </location>
</feature>
<dbReference type="Pfam" id="PF04116">
    <property type="entry name" value="FA_hydroxylase"/>
    <property type="match status" value="1"/>
</dbReference>
<evidence type="ECO:0000256" key="3">
    <source>
        <dbReference type="ARBA" id="ARBA00022692"/>
    </source>
</evidence>
<evidence type="ECO:0000259" key="8">
    <source>
        <dbReference type="Pfam" id="PF12076"/>
    </source>
</evidence>
<comment type="caution">
    <text evidence="9">The sequence shown here is derived from an EMBL/GenBank/DDBJ whole genome shotgun (WGS) entry which is preliminary data.</text>
</comment>